<dbReference type="AlphaFoldDB" id="A0AA39CAR7"/>
<protein>
    <recommendedName>
        <fullName evidence="2">EH domain-containing protein</fullName>
    </recommendedName>
</protein>
<dbReference type="Proteomes" id="UP001168990">
    <property type="component" value="Unassembled WGS sequence"/>
</dbReference>
<keyword evidence="4" id="KW-1185">Reference proteome</keyword>
<dbReference type="Pfam" id="PF25999">
    <property type="entry name" value="SYNRG_C"/>
    <property type="match status" value="1"/>
</dbReference>
<feature type="region of interest" description="Disordered" evidence="1">
    <location>
        <begin position="281"/>
        <end position="303"/>
    </location>
</feature>
<name>A0AA39CAR7_9HYME</name>
<dbReference type="GO" id="GO:0030130">
    <property type="term" value="C:clathrin coat of trans-Golgi network vesicle"/>
    <property type="evidence" value="ECO:0007669"/>
    <property type="project" value="TreeGrafter"/>
</dbReference>
<reference evidence="3" key="1">
    <citation type="journal article" date="2023" name="bioRxiv">
        <title>Scaffold-level genome assemblies of two parasitoid biocontrol wasps reveal the parthenogenesis mechanism and an associated novel virus.</title>
        <authorList>
            <person name="Inwood S."/>
            <person name="Skelly J."/>
            <person name="Guhlin J."/>
            <person name="Harrop T."/>
            <person name="Goldson S."/>
            <person name="Dearden P."/>
        </authorList>
    </citation>
    <scope>NUCLEOTIDE SEQUENCE</scope>
    <source>
        <strain evidence="3">Irish</strain>
        <tissue evidence="3">Whole body</tissue>
    </source>
</reference>
<sequence length="729" mass="81194">MNKTRSGMEKKTCQLPGWLWPTSNALPPLYKRIWEAVKDERLNIGELLVDTNKVFPLLLTSQLPTEVLGYIWSLANQKYAGQLTEQELYIVLALIAIAQTSYAFTNLDVLHMLPGPPIPRLNLTNLYSNTNAPQSSTLLLKSNVIGDDVDKHYDQKIVNDAKSTSDVYSTTTIIPSSIINSSYIGETRIDPKPSAVSAHKIIFDDRQSSLLSQETKLQYENTSSDLNDDFSEFQSAPIQSTPLNIPMWDSKQGSAIGSRLANHNLSSGKLIEKKKLSANKNNDGSNCIRKNSPLSSPVISSSNKDRLSEINGNLFSKCNIKNPEKTTVILKDTAIRNETLSQSQTINSRDINFEKFTDIPPIPKQLKSPVSKISEGSTQDLMSLQPFEDKYSALRILVEEPTTLSSAISSSLSTSPEPSDDFGDFVSAEKFEPITVDSIQSTVDTSLDLFSDFEQFLPCSGNDKSEISFTQETIEAFAQLEITASPEKTINFLEEKYEVTIDPEKVIQKEDAISINSIELNNGVEVLTRSNSVPSLDLKLFLPSNVDDEKEMENMHQLIYSEWKQYMESCVLLLQVSANIFMNITSDVVMQEVLNSAQGYNFLCNLAEVAAVCRRVNFSHKEMDINIMGFDDLLMDIDKIWAEMEPFYANIPIVTELPAWPLHPSDGTTCALCLTIITSGKIVYNDNIYHLTCANLWLNCVNNNLPALRYIPSHTHSIIAGIGSNSGQL</sequence>
<dbReference type="InterPro" id="IPR000261">
    <property type="entry name" value="EH_dom"/>
</dbReference>
<proteinExistence type="predicted"/>
<dbReference type="Pfam" id="PF12763">
    <property type="entry name" value="EH"/>
    <property type="match status" value="1"/>
</dbReference>
<reference evidence="3" key="2">
    <citation type="submission" date="2023-03" db="EMBL/GenBank/DDBJ databases">
        <authorList>
            <person name="Inwood S.N."/>
            <person name="Skelly J.G."/>
            <person name="Guhlin J."/>
            <person name="Harrop T.W.R."/>
            <person name="Goldson S.G."/>
            <person name="Dearden P.K."/>
        </authorList>
    </citation>
    <scope>NUCLEOTIDE SEQUENCE</scope>
    <source>
        <strain evidence="3">Irish</strain>
        <tissue evidence="3">Whole body</tissue>
    </source>
</reference>
<dbReference type="InterPro" id="IPR059024">
    <property type="entry name" value="SYNRG_C"/>
</dbReference>
<dbReference type="SUPFAM" id="SSF47473">
    <property type="entry name" value="EF-hand"/>
    <property type="match status" value="1"/>
</dbReference>
<accession>A0AA39CAR7</accession>
<evidence type="ECO:0000259" key="2">
    <source>
        <dbReference type="PROSITE" id="PS50031"/>
    </source>
</evidence>
<gene>
    <name evidence="3" type="ORF">PV328_008118</name>
</gene>
<dbReference type="InterPro" id="IPR011992">
    <property type="entry name" value="EF-hand-dom_pair"/>
</dbReference>
<dbReference type="EMBL" id="JAQQBS010001423">
    <property type="protein sequence ID" value="KAK0160744.1"/>
    <property type="molecule type" value="Genomic_DNA"/>
</dbReference>
<dbReference type="Gene3D" id="1.10.238.10">
    <property type="entry name" value="EF-hand"/>
    <property type="match status" value="1"/>
</dbReference>
<evidence type="ECO:0000313" key="4">
    <source>
        <dbReference type="Proteomes" id="UP001168990"/>
    </source>
</evidence>
<comment type="caution">
    <text evidence="3">The sequence shown here is derived from an EMBL/GenBank/DDBJ whole genome shotgun (WGS) entry which is preliminary data.</text>
</comment>
<evidence type="ECO:0000256" key="1">
    <source>
        <dbReference type="SAM" id="MobiDB-lite"/>
    </source>
</evidence>
<dbReference type="PROSITE" id="PS50031">
    <property type="entry name" value="EH"/>
    <property type="match status" value="1"/>
</dbReference>
<evidence type="ECO:0000313" key="3">
    <source>
        <dbReference type="EMBL" id="KAK0160744.1"/>
    </source>
</evidence>
<dbReference type="PANTHER" id="PTHR15463:SF2">
    <property type="entry name" value="SYNERGIN GAMMA"/>
    <property type="match status" value="1"/>
</dbReference>
<feature type="domain" description="EH" evidence="2">
    <location>
        <begin position="30"/>
        <end position="124"/>
    </location>
</feature>
<dbReference type="InterPro" id="IPR039656">
    <property type="entry name" value="SYNRG"/>
</dbReference>
<feature type="compositionally biased region" description="Low complexity" evidence="1">
    <location>
        <begin position="292"/>
        <end position="302"/>
    </location>
</feature>
<dbReference type="PANTHER" id="PTHR15463">
    <property type="entry name" value="AP1 GAMMA SUBUNIT BINDING PROTEIN 1"/>
    <property type="match status" value="1"/>
</dbReference>
<organism evidence="3 4">
    <name type="scientific">Microctonus aethiopoides</name>
    <dbReference type="NCBI Taxonomy" id="144406"/>
    <lineage>
        <taxon>Eukaryota</taxon>
        <taxon>Metazoa</taxon>
        <taxon>Ecdysozoa</taxon>
        <taxon>Arthropoda</taxon>
        <taxon>Hexapoda</taxon>
        <taxon>Insecta</taxon>
        <taxon>Pterygota</taxon>
        <taxon>Neoptera</taxon>
        <taxon>Endopterygota</taxon>
        <taxon>Hymenoptera</taxon>
        <taxon>Apocrita</taxon>
        <taxon>Ichneumonoidea</taxon>
        <taxon>Braconidae</taxon>
        <taxon>Euphorinae</taxon>
        <taxon>Microctonus</taxon>
    </lineage>
</organism>